<evidence type="ECO:0000313" key="5">
    <source>
        <dbReference type="Proteomes" id="UP000013827"/>
    </source>
</evidence>
<dbReference type="InterPro" id="IPR001849">
    <property type="entry name" value="PH_domain"/>
</dbReference>
<keyword evidence="5" id="KW-1185">Reference proteome</keyword>
<feature type="region of interest" description="Disordered" evidence="2">
    <location>
        <begin position="402"/>
        <end position="461"/>
    </location>
</feature>
<feature type="compositionally biased region" description="Low complexity" evidence="2">
    <location>
        <begin position="1220"/>
        <end position="1232"/>
    </location>
</feature>
<dbReference type="SUPFAM" id="SSF50729">
    <property type="entry name" value="PH domain-like"/>
    <property type="match status" value="1"/>
</dbReference>
<dbReference type="RefSeq" id="XP_005762548.1">
    <property type="nucleotide sequence ID" value="XM_005762491.1"/>
</dbReference>
<dbReference type="Proteomes" id="UP000013827">
    <property type="component" value="Unassembled WGS sequence"/>
</dbReference>
<dbReference type="EnsemblProtists" id="EOD10119">
    <property type="protein sequence ID" value="EOD10119"/>
    <property type="gene ID" value="EMIHUDRAFT_248526"/>
</dbReference>
<reference evidence="4" key="2">
    <citation type="submission" date="2024-10" db="UniProtKB">
        <authorList>
            <consortium name="EnsemblProtists"/>
        </authorList>
    </citation>
    <scope>IDENTIFICATION</scope>
</reference>
<dbReference type="InterPro" id="IPR035910">
    <property type="entry name" value="RyR/IP3R_RIH_dom_sf"/>
</dbReference>
<dbReference type="SUPFAM" id="SSF82109">
    <property type="entry name" value="MIR domain"/>
    <property type="match status" value="3"/>
</dbReference>
<dbReference type="GeneID" id="17256273"/>
<protein>
    <recommendedName>
        <fullName evidence="3">PH domain-containing protein</fullName>
    </recommendedName>
</protein>
<proteinExistence type="predicted"/>
<sequence length="1615" mass="175577">MATLHVGDRIYLSEGEGEGALLGVAGPGSEQMGACEGAAPSARFASECVFEVRQQHNYAAAKQIRALVESVGRSALELAADPAHRRLFEDREREREANAAAFERTAGREVRYGQVIQLRNAYSGALLAVTRRSAHVSKDARRVTLEAEPGEAAWLRITPRLRIHTEGQRVQLGDPLLLEHVSTGLRLRVERLGRLPDGRRELCAAGDPTSLKIERYRQHVPAVAGVALPLFGGSVVRLSHKEAEGYLGCEMSAALLGLSPTVVPEEAHVAASCATMWELHKEDVRDGSPCAWAGAVRLVHTPSRRALAVSEEPFAPSSHPGDDGAVANGWRALAVVLEALEEPPLIDGVDASLWELVPQYRQREQTVRMDAFFRLRHRATGRWLHHVPPVARIADAVFGSGDNDEAEESIASPRRSAAAPPQSPSVESLAPLDSPGAASSGNLKRRARQSTKGDESPLEALARDEMAVSGTGAGASGCGEQGVLTATLGSNYEDVFALQLVDATHSDDVARVIAWRMPLVSFVGELQRVPPPPREKVDFAPLLAALTNLIVFATRSDNPNPLTREGLPHAHRQLLLRELGVLGLALLAAGALLRPPFSAEQLSSAATNRSPLGRAGKLCMILARHALRDHAANKHHGLRFVPQLQSMLGLGIRAAGALTEVFLDNEAQLLRVEDSHVLKFVELLRSTGREAKFLSFLTVLCQCRGVAIRRNQWRVARLLLQGAPELLPSLSPPPSSGGPVLVSGNGHYFPGLTCGPMELSAWLAAEGEEAAAYLEKSLELFAALAEGRNLRNAPLLRERLPYQLVLALITDKELQRRHLGVCCQAVAVVRTLYVDVEPHALMARAKTVRIWDNVPTAAASGALSSRLTTVLPINWNRFEGLKAHARPPAHSEILLSFVSRFFRQDARQIAENRMVLQLLLLLKELLAAGFYRSAEVAQILPNLLSLLDGRQDVVDDSADDTRSARYEARRTVSLDTLVIMECKITLLEVLTTLCEVRLDLRLSQLLARYRIEWDAGDWAAEPEQITSLRTSSVRWSKGEDEITELGRSGYQRLEEQLEGSAPLSLPASPDRKKGRAATRRQTVLERERRAAFDRLWSVLSFDGGGDFVSILLDLTFYKHKRLVSAALALLVRQFDQRRVVSDALRRVQLLCKPEMVRLYGTFEELLRELSLLASRRQLYHDELYRAATLLGQLVAYCAEEVDDASQDERSQYSGAGGSRSGRTARSGIGRSANTRATRTSSDHTEGIYLILVGKARGAFGSSTITLTDLQHTRPLQAGDQLQLEGSMYRVHEAGGASTSGASAGSTGPTLTLNRPLTCTGVVAPELEPGGSGEVWVMLLCRSSGYNLDLQVLLRNLGAHNLALQLLQLPIADEEKPDELQPRAVLRAAYRLIKALASGYAQLQAELVSAIPTFVAHVEKKRAAPLPLLGSRRALSAPPFHARLIAHDISPTGTISAVLKNNRAACALAATDLPAAPPAEPPASRSSSKARSGSGARTGPLSGWLHKLGEVDQSWRRRYFELTPHEMRWWGSAAAFGAGDSPAGRLPLAGVASVEACPPRSGSNRFGIRLLPRGTQHGLTSLGLLQRRLDLEAEGEDQRTEWVAAIRTALEALLRT</sequence>
<dbReference type="PANTHER" id="PTHR13715:SF99">
    <property type="entry name" value="INOSITOL 1,4,5-TRISPHOSPHATE RECEPTOR-LIKE PROTEIN A"/>
    <property type="match status" value="1"/>
</dbReference>
<dbReference type="InterPro" id="IPR000699">
    <property type="entry name" value="RIH_dom"/>
</dbReference>
<dbReference type="GO" id="GO:0005220">
    <property type="term" value="F:inositol 1,4,5-trisphosphate-gated calcium channel activity"/>
    <property type="evidence" value="ECO:0007669"/>
    <property type="project" value="InterPro"/>
</dbReference>
<dbReference type="InterPro" id="IPR014821">
    <property type="entry name" value="Ins145_P3_rcpt"/>
</dbReference>
<evidence type="ECO:0000259" key="3">
    <source>
        <dbReference type="PROSITE" id="PS50003"/>
    </source>
</evidence>
<evidence type="ECO:0000256" key="1">
    <source>
        <dbReference type="ARBA" id="ARBA00022737"/>
    </source>
</evidence>
<dbReference type="InterPro" id="IPR011993">
    <property type="entry name" value="PH-like_dom_sf"/>
</dbReference>
<evidence type="ECO:0000256" key="2">
    <source>
        <dbReference type="SAM" id="MobiDB-lite"/>
    </source>
</evidence>
<dbReference type="GO" id="GO:0070679">
    <property type="term" value="F:inositol 1,4,5 trisphosphate binding"/>
    <property type="evidence" value="ECO:0007669"/>
    <property type="project" value="InterPro"/>
</dbReference>
<dbReference type="KEGG" id="ehx:EMIHUDRAFT_248526"/>
<dbReference type="GO" id="GO:0016020">
    <property type="term" value="C:membrane"/>
    <property type="evidence" value="ECO:0007669"/>
    <property type="project" value="InterPro"/>
</dbReference>
<dbReference type="InterPro" id="IPR015925">
    <property type="entry name" value="Ryanodine_IP3_receptor"/>
</dbReference>
<dbReference type="Pfam" id="PF00169">
    <property type="entry name" value="PH"/>
    <property type="match status" value="1"/>
</dbReference>
<organism evidence="4 5">
    <name type="scientific">Emiliania huxleyi (strain CCMP1516)</name>
    <dbReference type="NCBI Taxonomy" id="280463"/>
    <lineage>
        <taxon>Eukaryota</taxon>
        <taxon>Haptista</taxon>
        <taxon>Haptophyta</taxon>
        <taxon>Prymnesiophyceae</taxon>
        <taxon>Isochrysidales</taxon>
        <taxon>Noelaerhabdaceae</taxon>
        <taxon>Emiliania</taxon>
    </lineage>
</organism>
<feature type="region of interest" description="Disordered" evidence="2">
    <location>
        <begin position="1207"/>
        <end position="1239"/>
    </location>
</feature>
<feature type="domain" description="PH" evidence="3">
    <location>
        <begin position="1497"/>
        <end position="1610"/>
    </location>
</feature>
<feature type="compositionally biased region" description="Basic and acidic residues" evidence="2">
    <location>
        <begin position="451"/>
        <end position="461"/>
    </location>
</feature>
<dbReference type="SUPFAM" id="SSF100909">
    <property type="entry name" value="IP3 receptor type 1 binding core, domain 2"/>
    <property type="match status" value="2"/>
</dbReference>
<dbReference type="STRING" id="2903.R1DN58"/>
<dbReference type="SMART" id="SM00233">
    <property type="entry name" value="PH"/>
    <property type="match status" value="1"/>
</dbReference>
<dbReference type="PaxDb" id="2903-EOD10119"/>
<dbReference type="InterPro" id="IPR000493">
    <property type="entry name" value="InsP3_rcpt"/>
</dbReference>
<accession>A0A0D3IFT4</accession>
<dbReference type="Gene3D" id="2.30.29.30">
    <property type="entry name" value="Pleckstrin-homology domain (PH domain)/Phosphotyrosine-binding domain (PTB)"/>
    <property type="match status" value="1"/>
</dbReference>
<feature type="compositionally biased region" description="Low complexity" evidence="2">
    <location>
        <begin position="409"/>
        <end position="428"/>
    </location>
</feature>
<name>A0A0D3IFT4_EMIH1</name>
<evidence type="ECO:0000313" key="4">
    <source>
        <dbReference type="EnsemblProtists" id="EOD10119"/>
    </source>
</evidence>
<dbReference type="PRINTS" id="PR00779">
    <property type="entry name" value="INSP3RECEPTR"/>
</dbReference>
<dbReference type="PANTHER" id="PTHR13715">
    <property type="entry name" value="RYANODINE RECEPTOR AND IP3 RECEPTOR"/>
    <property type="match status" value="1"/>
</dbReference>
<dbReference type="Pfam" id="PF01365">
    <property type="entry name" value="RYDR_ITPR"/>
    <property type="match status" value="1"/>
</dbReference>
<dbReference type="eggNOG" id="KOG3533">
    <property type="taxonomic scope" value="Eukaryota"/>
</dbReference>
<feature type="region of interest" description="Disordered" evidence="2">
    <location>
        <begin position="1473"/>
        <end position="1502"/>
    </location>
</feature>
<reference evidence="5" key="1">
    <citation type="journal article" date="2013" name="Nature">
        <title>Pan genome of the phytoplankton Emiliania underpins its global distribution.</title>
        <authorList>
            <person name="Read B.A."/>
            <person name="Kegel J."/>
            <person name="Klute M.J."/>
            <person name="Kuo A."/>
            <person name="Lefebvre S.C."/>
            <person name="Maumus F."/>
            <person name="Mayer C."/>
            <person name="Miller J."/>
            <person name="Monier A."/>
            <person name="Salamov A."/>
            <person name="Young J."/>
            <person name="Aguilar M."/>
            <person name="Claverie J.M."/>
            <person name="Frickenhaus S."/>
            <person name="Gonzalez K."/>
            <person name="Herman E.K."/>
            <person name="Lin Y.C."/>
            <person name="Napier J."/>
            <person name="Ogata H."/>
            <person name="Sarno A.F."/>
            <person name="Shmutz J."/>
            <person name="Schroeder D."/>
            <person name="de Vargas C."/>
            <person name="Verret F."/>
            <person name="von Dassow P."/>
            <person name="Valentin K."/>
            <person name="Van de Peer Y."/>
            <person name="Wheeler G."/>
            <person name="Dacks J.B."/>
            <person name="Delwiche C.F."/>
            <person name="Dyhrman S.T."/>
            <person name="Glockner G."/>
            <person name="John U."/>
            <person name="Richards T."/>
            <person name="Worden A.Z."/>
            <person name="Zhang X."/>
            <person name="Grigoriev I.V."/>
            <person name="Allen A.E."/>
            <person name="Bidle K."/>
            <person name="Borodovsky M."/>
            <person name="Bowler C."/>
            <person name="Brownlee C."/>
            <person name="Cock J.M."/>
            <person name="Elias M."/>
            <person name="Gladyshev V.N."/>
            <person name="Groth M."/>
            <person name="Guda C."/>
            <person name="Hadaegh A."/>
            <person name="Iglesias-Rodriguez M.D."/>
            <person name="Jenkins J."/>
            <person name="Jones B.M."/>
            <person name="Lawson T."/>
            <person name="Leese F."/>
            <person name="Lindquist E."/>
            <person name="Lobanov A."/>
            <person name="Lomsadze A."/>
            <person name="Malik S.B."/>
            <person name="Marsh M.E."/>
            <person name="Mackinder L."/>
            <person name="Mock T."/>
            <person name="Mueller-Roeber B."/>
            <person name="Pagarete A."/>
            <person name="Parker M."/>
            <person name="Probert I."/>
            <person name="Quesneville H."/>
            <person name="Raines C."/>
            <person name="Rensing S.A."/>
            <person name="Riano-Pachon D.M."/>
            <person name="Richier S."/>
            <person name="Rokitta S."/>
            <person name="Shiraiwa Y."/>
            <person name="Soanes D.M."/>
            <person name="van der Giezen M."/>
            <person name="Wahlund T.M."/>
            <person name="Williams B."/>
            <person name="Wilson W."/>
            <person name="Wolfe G."/>
            <person name="Wurch L.L."/>
        </authorList>
    </citation>
    <scope>NUCLEOTIDE SEQUENCE</scope>
</reference>
<dbReference type="InterPro" id="IPR016093">
    <property type="entry name" value="MIR_motif"/>
</dbReference>
<dbReference type="GO" id="GO:0005783">
    <property type="term" value="C:endoplasmic reticulum"/>
    <property type="evidence" value="ECO:0007669"/>
    <property type="project" value="InterPro"/>
</dbReference>
<dbReference type="Gene3D" id="2.80.10.50">
    <property type="match status" value="2"/>
</dbReference>
<dbReference type="Pfam" id="PF02815">
    <property type="entry name" value="MIR"/>
    <property type="match status" value="1"/>
</dbReference>
<feature type="compositionally biased region" description="Low complexity" evidence="2">
    <location>
        <begin position="1481"/>
        <end position="1496"/>
    </location>
</feature>
<dbReference type="PROSITE" id="PS50003">
    <property type="entry name" value="PH_DOMAIN"/>
    <property type="match status" value="1"/>
</dbReference>
<dbReference type="InterPro" id="IPR036300">
    <property type="entry name" value="MIR_dom_sf"/>
</dbReference>
<feature type="region of interest" description="Disordered" evidence="2">
    <location>
        <begin position="1057"/>
        <end position="1079"/>
    </location>
</feature>
<dbReference type="Pfam" id="PF08709">
    <property type="entry name" value="Ins145_P3_rec"/>
    <property type="match status" value="1"/>
</dbReference>
<dbReference type="HOGENOM" id="CLU_243753_0_0_1"/>
<keyword evidence="1" id="KW-0677">Repeat</keyword>